<evidence type="ECO:0000313" key="2">
    <source>
        <dbReference type="Proteomes" id="UP000561271"/>
    </source>
</evidence>
<evidence type="ECO:0000313" key="1">
    <source>
        <dbReference type="EMBL" id="GFP38275.1"/>
    </source>
</evidence>
<comment type="caution">
    <text evidence="1">The sequence shown here is derived from an EMBL/GenBank/DDBJ whole genome shotgun (WGS) entry which is preliminary data.</text>
</comment>
<dbReference type="EMBL" id="BLSC01000463">
    <property type="protein sequence ID" value="GFP38275.1"/>
    <property type="molecule type" value="Genomic_DNA"/>
</dbReference>
<sequence length="103" mass="11652">MEKIPGPRLRIRDILSCFSGAENWPQNSEEIGAHLGHIRLNQLGDLLDATLAAYTVWRYWHLGEVKSCIVGTGEDGFVLLPCDSNLKRRIELVNDPTFAVNRY</sequence>
<protein>
    <submittedName>
        <fullName evidence="1">Uncharacterized protein</fullName>
    </submittedName>
</protein>
<dbReference type="Proteomes" id="UP000561271">
    <property type="component" value="Unassembled WGS sequence"/>
</dbReference>
<accession>A0A6V8Q0J7</accession>
<reference evidence="1 2" key="1">
    <citation type="journal article" date="2020" name="Front. Microbiol.">
        <title>Single-cell genomics of novel Actinobacteria with the Wood-Ljungdahl pathway discovered in a serpentinizing system.</title>
        <authorList>
            <person name="Merino N."/>
            <person name="Kawai M."/>
            <person name="Boyd E.S."/>
            <person name="Colman D.R."/>
            <person name="McGlynn S.E."/>
            <person name="Nealson K.H."/>
            <person name="Kurokawa K."/>
            <person name="Hongoh Y."/>
        </authorList>
    </citation>
    <scope>NUCLEOTIDE SEQUENCE [LARGE SCALE GENOMIC DNA]</scope>
    <source>
        <strain evidence="1 2">S44</strain>
    </source>
</reference>
<dbReference type="AlphaFoldDB" id="A0A6V8Q0J7"/>
<dbReference type="RefSeq" id="WP_176232268.1">
    <property type="nucleotide sequence ID" value="NZ_BLSC01000463.1"/>
</dbReference>
<name>A0A6V8Q0J7_9ACTN</name>
<proteinExistence type="predicted"/>
<organism evidence="1 2">
    <name type="scientific">Candidatus Hakubella thermalkaliphila</name>
    <dbReference type="NCBI Taxonomy" id="2754717"/>
    <lineage>
        <taxon>Bacteria</taxon>
        <taxon>Bacillati</taxon>
        <taxon>Actinomycetota</taxon>
        <taxon>Actinomycetota incertae sedis</taxon>
        <taxon>Candidatus Hakubellales</taxon>
        <taxon>Candidatus Hakubellaceae</taxon>
        <taxon>Candidatus Hakubella</taxon>
    </lineage>
</organism>
<gene>
    <name evidence="1" type="ORF">HKBW3S44_01955</name>
</gene>